<dbReference type="Pfam" id="PF00561">
    <property type="entry name" value="Abhydrolase_1"/>
    <property type="match status" value="1"/>
</dbReference>
<dbReference type="EMBL" id="CP030032">
    <property type="protein sequence ID" value="AWV88494.1"/>
    <property type="molecule type" value="Genomic_DNA"/>
</dbReference>
<dbReference type="InterPro" id="IPR000073">
    <property type="entry name" value="AB_hydrolase_1"/>
</dbReference>
<dbReference type="InterPro" id="IPR052194">
    <property type="entry name" value="MESH1"/>
</dbReference>
<sequence length="357" mass="39922">MAYSNRFDLALAFAAQLHRNQTRKGKDVPYINHLMGVASLVGSFGGDEDQVIAGLLHDSIEDCVDEMPEIRAHIDEKFGPRVLEIVEGCTDSDTLPKPPWAARKQTYLDHLHALPADSPTLLVSLCDKVYNARAIVADLEVEGDILWERFTAKRAGSLWYYRVLSNIFLHKKPGYLANELKRLVDTMNASGSTSGESKGDPLLYFFHGLESGPHGSKYQRLCESNRVFSPDFQGMDVWERLDKIERETQGLRNLVIVGSSYGGLLASLFYSRNPERVRGLVLMAPALYQEASDKVERMPEDAVVIHARQDDIVPIGPVREKCAKHGIKIIEVDDNHRLEKSHDLMLAGVQKFLPPGA</sequence>
<dbReference type="Proteomes" id="UP000249799">
    <property type="component" value="Chromosome"/>
</dbReference>
<dbReference type="Gene3D" id="1.10.3210.10">
    <property type="entry name" value="Hypothetical protein af1432"/>
    <property type="match status" value="1"/>
</dbReference>
<dbReference type="InterPro" id="IPR003607">
    <property type="entry name" value="HD/PDEase_dom"/>
</dbReference>
<dbReference type="AlphaFoldDB" id="A0A2Z4FIE0"/>
<proteinExistence type="predicted"/>
<evidence type="ECO:0000313" key="2">
    <source>
        <dbReference type="Proteomes" id="UP000249799"/>
    </source>
</evidence>
<dbReference type="SMART" id="SM00471">
    <property type="entry name" value="HDc"/>
    <property type="match status" value="1"/>
</dbReference>
<dbReference type="Pfam" id="PF13328">
    <property type="entry name" value="HD_4"/>
    <property type="match status" value="1"/>
</dbReference>
<dbReference type="GO" id="GO:0008893">
    <property type="term" value="F:guanosine-3',5'-bis(diphosphate) 3'-diphosphatase activity"/>
    <property type="evidence" value="ECO:0007669"/>
    <property type="project" value="TreeGrafter"/>
</dbReference>
<keyword evidence="2" id="KW-1185">Reference proteome</keyword>
<organism evidence="1 2">
    <name type="scientific">Bradymonas sediminis</name>
    <dbReference type="NCBI Taxonomy" id="1548548"/>
    <lineage>
        <taxon>Bacteria</taxon>
        <taxon>Deltaproteobacteria</taxon>
        <taxon>Bradymonadales</taxon>
        <taxon>Bradymonadaceae</taxon>
        <taxon>Bradymonas</taxon>
    </lineage>
</organism>
<protein>
    <submittedName>
        <fullName evidence="1">Uncharacterized protein</fullName>
    </submittedName>
</protein>
<dbReference type="KEGG" id="bsed:DN745_03695"/>
<reference evidence="1 2" key="1">
    <citation type="submission" date="2018-06" db="EMBL/GenBank/DDBJ databases">
        <title>Lujinxingia sediminis gen. nov. sp. nov., a new facultative anaerobic member of the class Deltaproteobacteria, and proposal of Lujinxingaceae fam. nov.</title>
        <authorList>
            <person name="Guo L.-Y."/>
            <person name="Li C.-M."/>
            <person name="Wang S."/>
            <person name="Du Z.-J."/>
        </authorList>
    </citation>
    <scope>NUCLEOTIDE SEQUENCE [LARGE SCALE GENOMIC DNA]</scope>
    <source>
        <strain evidence="1 2">FA350</strain>
    </source>
</reference>
<dbReference type="PANTHER" id="PTHR46246:SF1">
    <property type="entry name" value="GUANOSINE-3',5'-BIS(DIPHOSPHATE) 3'-PYROPHOSPHOHYDROLASE MESH1"/>
    <property type="match status" value="1"/>
</dbReference>
<dbReference type="PANTHER" id="PTHR46246">
    <property type="entry name" value="GUANOSINE-3',5'-BIS(DIPHOSPHATE) 3'-PYROPHOSPHOHYDROLASE MESH1"/>
    <property type="match status" value="1"/>
</dbReference>
<name>A0A2Z4FIE0_9DELT</name>
<evidence type="ECO:0000313" key="1">
    <source>
        <dbReference type="EMBL" id="AWV88494.1"/>
    </source>
</evidence>
<dbReference type="SUPFAM" id="SSF109604">
    <property type="entry name" value="HD-domain/PDEase-like"/>
    <property type="match status" value="1"/>
</dbReference>
<dbReference type="Gene3D" id="3.40.50.1820">
    <property type="entry name" value="alpha/beta hydrolase"/>
    <property type="match status" value="1"/>
</dbReference>
<dbReference type="OrthoDB" id="114045at2"/>
<gene>
    <name evidence="1" type="ORF">DN745_03695</name>
</gene>
<dbReference type="RefSeq" id="WP_111332296.1">
    <property type="nucleotide sequence ID" value="NZ_CP030032.1"/>
</dbReference>
<dbReference type="SUPFAM" id="SSF53474">
    <property type="entry name" value="alpha/beta-Hydrolases"/>
    <property type="match status" value="1"/>
</dbReference>
<dbReference type="InterPro" id="IPR029058">
    <property type="entry name" value="AB_hydrolase_fold"/>
</dbReference>
<accession>A0A2Z4FIE0</accession>